<evidence type="ECO:0000256" key="5">
    <source>
        <dbReference type="SAM" id="MobiDB-lite"/>
    </source>
</evidence>
<feature type="non-terminal residue" evidence="6">
    <location>
        <position position="719"/>
    </location>
</feature>
<feature type="region of interest" description="Disordered" evidence="5">
    <location>
        <begin position="461"/>
        <end position="492"/>
    </location>
</feature>
<gene>
    <name evidence="6" type="ORF">BDFB_010155</name>
</gene>
<accession>A0A482WBN1</accession>
<dbReference type="GO" id="GO:0006364">
    <property type="term" value="P:rRNA processing"/>
    <property type="evidence" value="ECO:0007669"/>
    <property type="project" value="InterPro"/>
</dbReference>
<dbReference type="STRING" id="1661398.A0A482WBN1"/>
<proteinExistence type="inferred from homology"/>
<dbReference type="Proteomes" id="UP000292052">
    <property type="component" value="Unassembled WGS sequence"/>
</dbReference>
<feature type="compositionally biased region" description="Basic and acidic residues" evidence="5">
    <location>
        <begin position="481"/>
        <end position="492"/>
    </location>
</feature>
<keyword evidence="3" id="KW-0597">Phosphoprotein</keyword>
<dbReference type="PANTHER" id="PTHR14150">
    <property type="entry name" value="U3 SMALL NUCLEOLAR RNA-ASSOCIATED PROTEIN 14"/>
    <property type="match status" value="1"/>
</dbReference>
<keyword evidence="4" id="KW-0539">Nucleus</keyword>
<sequence>MDSDASENYEYLYEDSDASKHDKLVEKVLSLNKTQHLKKPSRTEPSLHISEFDLVKSITGEKGSVQINELTKVLKNRKSRVKIGEGVKKVHKSSHTLPKPLEKPQADRIRRSVAYEKARLELDRWEAVVTSNRVSTNLSFPLDSDVNLSKKEAENFTSMWRLKSSLEQELEKVEPKVEEFHIDLEQEKFPLTMKEMLARRREAAKLRAFQGYKEAKARRQNKIKSKKYHRIQKREKIKQKLKEFEQLQKTDPELALKKLEEIEKSRAEERFSLRHKSTGKWARNKQIRAKYDKESRQVLAQQLTIGRELTQKLKSTASDSEEENEETEANAAVKNDENNPWVNGIKPDMEVADFVSSYRKYWTENNKNEQELKEDTEKLEEHPEELRKAEVIENKEPPTDVTNQECEKKTIKKKQVKKKKVTEPMNESQSTSEWEVSIVGGDTTNIDDIFNRAENKIQKKRLKNIKRLKNQLKVKKSPKGAQKEKENPKKVDLSLPSQVKKPIIDEELTNHIPENEKNKDMATLKKILSSEIKKKESNPNTHPQAKTTNLSTTIPDILTTEENEEDVNQREIISEAFEDDDIVQEFQKEKKNEIDKDKPNNINLSLPGWGSWGGTNIKISKRKKRRFTIKMPEKMPRRDDNKGSLIINENAQNKIKEHMVSEVPFPFKTVKDFEASIRAPISNTFVPETAYRKLIKPAVTTKMGTIIEPMSKDILLNKN</sequence>
<feature type="region of interest" description="Disordered" evidence="5">
    <location>
        <begin position="368"/>
        <end position="436"/>
    </location>
</feature>
<feature type="compositionally biased region" description="Basic residues" evidence="5">
    <location>
        <begin position="410"/>
        <end position="420"/>
    </location>
</feature>
<comment type="subcellular location">
    <subcellularLocation>
        <location evidence="1">Nucleus</location>
        <location evidence="1">Nucleolus</location>
    </subcellularLocation>
</comment>
<comment type="caution">
    <text evidence="6">The sequence shown here is derived from an EMBL/GenBank/DDBJ whole genome shotgun (WGS) entry which is preliminary data.</text>
</comment>
<feature type="compositionally biased region" description="Basic and acidic residues" evidence="5">
    <location>
        <begin position="368"/>
        <end position="398"/>
    </location>
</feature>
<dbReference type="EMBL" id="QDEB01009932">
    <property type="protein sequence ID" value="RZC42217.1"/>
    <property type="molecule type" value="Genomic_DNA"/>
</dbReference>
<feature type="compositionally biased region" description="Basic residues" evidence="5">
    <location>
        <begin position="461"/>
        <end position="478"/>
    </location>
</feature>
<evidence type="ECO:0000256" key="1">
    <source>
        <dbReference type="ARBA" id="ARBA00004604"/>
    </source>
</evidence>
<feature type="compositionally biased region" description="Acidic residues" evidence="5">
    <location>
        <begin position="319"/>
        <end position="328"/>
    </location>
</feature>
<dbReference type="PANTHER" id="PTHR14150:SF12">
    <property type="entry name" value="U3 SMALL NUCLEOLAR RNA-ASSOCIATED PROTEIN 14 HOMOLOG A"/>
    <property type="match status" value="1"/>
</dbReference>
<protein>
    <submittedName>
        <fullName evidence="6">U3 small nucleolar RNA-associated protein 14 A</fullName>
    </submittedName>
</protein>
<dbReference type="InterPro" id="IPR006709">
    <property type="entry name" value="SSU_processome_Utp14"/>
</dbReference>
<reference evidence="6 7" key="1">
    <citation type="submission" date="2017-03" db="EMBL/GenBank/DDBJ databases">
        <title>Genome of the blue death feigning beetle - Asbolus verrucosus.</title>
        <authorList>
            <person name="Rider S.D."/>
        </authorList>
    </citation>
    <scope>NUCLEOTIDE SEQUENCE [LARGE SCALE GENOMIC DNA]</scope>
    <source>
        <strain evidence="6">Butters</strain>
        <tissue evidence="6">Head and leg muscle</tissue>
    </source>
</reference>
<feature type="compositionally biased region" description="Polar residues" evidence="5">
    <location>
        <begin position="425"/>
        <end position="434"/>
    </location>
</feature>
<comment type="similarity">
    <text evidence="2">Belongs to the UTP14 family.</text>
</comment>
<dbReference type="Pfam" id="PF04615">
    <property type="entry name" value="Utp14"/>
    <property type="match status" value="1"/>
</dbReference>
<dbReference type="OrthoDB" id="277439at2759"/>
<evidence type="ECO:0000256" key="2">
    <source>
        <dbReference type="ARBA" id="ARBA00007774"/>
    </source>
</evidence>
<dbReference type="GO" id="GO:0032040">
    <property type="term" value="C:small-subunit processome"/>
    <property type="evidence" value="ECO:0007669"/>
    <property type="project" value="InterPro"/>
</dbReference>
<dbReference type="AlphaFoldDB" id="A0A482WBN1"/>
<evidence type="ECO:0000256" key="3">
    <source>
        <dbReference type="ARBA" id="ARBA00022553"/>
    </source>
</evidence>
<evidence type="ECO:0000256" key="4">
    <source>
        <dbReference type="ARBA" id="ARBA00023242"/>
    </source>
</evidence>
<feature type="region of interest" description="Disordered" evidence="5">
    <location>
        <begin position="313"/>
        <end position="345"/>
    </location>
</feature>
<evidence type="ECO:0000313" key="6">
    <source>
        <dbReference type="EMBL" id="RZC42217.1"/>
    </source>
</evidence>
<organism evidence="6 7">
    <name type="scientific">Asbolus verrucosus</name>
    <name type="common">Desert ironclad beetle</name>
    <dbReference type="NCBI Taxonomy" id="1661398"/>
    <lineage>
        <taxon>Eukaryota</taxon>
        <taxon>Metazoa</taxon>
        <taxon>Ecdysozoa</taxon>
        <taxon>Arthropoda</taxon>
        <taxon>Hexapoda</taxon>
        <taxon>Insecta</taxon>
        <taxon>Pterygota</taxon>
        <taxon>Neoptera</taxon>
        <taxon>Endopterygota</taxon>
        <taxon>Coleoptera</taxon>
        <taxon>Polyphaga</taxon>
        <taxon>Cucujiformia</taxon>
        <taxon>Tenebrionidae</taxon>
        <taxon>Pimeliinae</taxon>
        <taxon>Asbolus</taxon>
    </lineage>
</organism>
<evidence type="ECO:0000313" key="7">
    <source>
        <dbReference type="Proteomes" id="UP000292052"/>
    </source>
</evidence>
<keyword evidence="7" id="KW-1185">Reference proteome</keyword>
<name>A0A482WBN1_ASBVE</name>